<dbReference type="InterPro" id="IPR017850">
    <property type="entry name" value="Alkaline_phosphatase_core_sf"/>
</dbReference>
<dbReference type="Pfam" id="PF07394">
    <property type="entry name" value="DUF1501"/>
    <property type="match status" value="1"/>
</dbReference>
<gene>
    <name evidence="1" type="ORF">V5E97_39095</name>
</gene>
<dbReference type="RefSeq" id="WP_406697010.1">
    <property type="nucleotide sequence ID" value="NZ_CP155447.1"/>
</dbReference>
<dbReference type="AlphaFoldDB" id="A0AAU7CG71"/>
<accession>A0AAU7CG71</accession>
<reference evidence="1" key="1">
    <citation type="submission" date="2024-05" db="EMBL/GenBank/DDBJ databases">
        <title>Planctomycetes of the genus Singulisphaera possess chitinolytic capabilities.</title>
        <authorList>
            <person name="Ivanova A."/>
        </authorList>
    </citation>
    <scope>NUCLEOTIDE SEQUENCE</scope>
    <source>
        <strain evidence="1">Ch08T</strain>
    </source>
</reference>
<protein>
    <submittedName>
        <fullName evidence="1">DUF1501 domain-containing protein</fullName>
    </submittedName>
</protein>
<dbReference type="PANTHER" id="PTHR43737:SF1">
    <property type="entry name" value="DUF1501 DOMAIN-CONTAINING PROTEIN"/>
    <property type="match status" value="1"/>
</dbReference>
<proteinExistence type="predicted"/>
<dbReference type="PANTHER" id="PTHR43737">
    <property type="entry name" value="BLL7424 PROTEIN"/>
    <property type="match status" value="1"/>
</dbReference>
<dbReference type="SUPFAM" id="SSF53649">
    <property type="entry name" value="Alkaline phosphatase-like"/>
    <property type="match status" value="1"/>
</dbReference>
<sequence>MTQIAQRQGSGILRREFLQVGFSGVLGIGLPQFLAGQAAGRQVEPRASSRPRAKSVILVFLTGGLSHIDSLDMKPDAPDGIRGEFQPIETSVPGIRICEHLPHLAEQAGKLAIVRSISHGQTNHLNGTHQVLTGHSQPGAFFDKIASRDDYPCYASAVDAIQPRSDGVPSGVMLPTYLMEGPLTWPGQHAGFLGPKHDPWQIKQDPNSRDFRVESLAMPSGFGIERLQRRRELFEEIATQRDRFGAASSPAKDPLDAQRELAYSLILSGKVARAFELEREDPRMRDRYGRHMFGQSLLLARRLVQAGVPLVQVNMGRVQTWDTHSGNFKSLKERLLPPTDRGVSTLLEDLGTTGLLDETLVVIAGEFGRTPRIGKSTGNNNGQDGRDHWAKVFSVALAGGGVRGGQVIGQSDKIGAYPASQAYTPADLAATIYQSLGIDPATELRDRLDRPIRLCEGKSISRLFTA</sequence>
<dbReference type="EMBL" id="CP155447">
    <property type="protein sequence ID" value="XBH04259.1"/>
    <property type="molecule type" value="Genomic_DNA"/>
</dbReference>
<organism evidence="1">
    <name type="scientific">Singulisphaera sp. Ch08</name>
    <dbReference type="NCBI Taxonomy" id="3120278"/>
    <lineage>
        <taxon>Bacteria</taxon>
        <taxon>Pseudomonadati</taxon>
        <taxon>Planctomycetota</taxon>
        <taxon>Planctomycetia</taxon>
        <taxon>Isosphaerales</taxon>
        <taxon>Isosphaeraceae</taxon>
        <taxon>Singulisphaera</taxon>
    </lineage>
</organism>
<dbReference type="InterPro" id="IPR010869">
    <property type="entry name" value="DUF1501"/>
</dbReference>
<evidence type="ECO:0000313" key="1">
    <source>
        <dbReference type="EMBL" id="XBH04259.1"/>
    </source>
</evidence>
<name>A0AAU7CG71_9BACT</name>